<evidence type="ECO:0000313" key="1">
    <source>
        <dbReference type="EMBL" id="KAA0972055.1"/>
    </source>
</evidence>
<dbReference type="InterPro" id="IPR042257">
    <property type="entry name" value="DGOK_C"/>
</dbReference>
<dbReference type="GO" id="GO:0008671">
    <property type="term" value="F:2-dehydro-3-deoxygalactonokinase activity"/>
    <property type="evidence" value="ECO:0007669"/>
    <property type="project" value="InterPro"/>
</dbReference>
<sequence>MVCRVTTTDKNHSAAKADAPFCVAVDWGTSSFRLWLLATDGTVLAERRSDEGLILAAREGFANILDQHLARLQVPDTVPVVMCGMVGARGGWLEAAYLPAPLVLEDLALHASPVAGQKRRIHILPGVCQHGEQGFDVMRGEETKLLGAGLRDGLVLMPGTHTKWAQVANGSLSGFSTFMTGELFAHLSHGAASVLRPALEGAGAVAPHSEAFAQAVVESLNAPEQLSNKLFGVRAGWLLEQRPAEDNMARLSGLLIGMEIAGALSIYQRPGTLCLIGAGPGAAAYRQALDVAGFKHITVLDADDCVQRGLMRAALRIHGVEGVGK</sequence>
<keyword evidence="1" id="KW-0808">Transferase</keyword>
<protein>
    <submittedName>
        <fullName evidence="1">2-dehydro-3-deoxygalactonokinase</fullName>
    </submittedName>
</protein>
<dbReference type="Pfam" id="PF05035">
    <property type="entry name" value="DGOK"/>
    <property type="match status" value="1"/>
</dbReference>
<evidence type="ECO:0000313" key="2">
    <source>
        <dbReference type="Proteomes" id="UP000324738"/>
    </source>
</evidence>
<accession>A0A5B0E1Q2</accession>
<reference evidence="1 2" key="1">
    <citation type="submission" date="2019-08" db="EMBL/GenBank/DDBJ databases">
        <title>Aureimonas fodiniaquatilis sp. nov., isolated from a coal mine wastewater.</title>
        <authorList>
            <person name="Kim W."/>
        </authorList>
    </citation>
    <scope>NUCLEOTIDE SEQUENCE [LARGE SCALE GENOMIC DNA]</scope>
    <source>
        <strain evidence="1 2">CAU 1482</strain>
    </source>
</reference>
<dbReference type="EMBL" id="VTWH01000001">
    <property type="protein sequence ID" value="KAA0972055.1"/>
    <property type="molecule type" value="Genomic_DNA"/>
</dbReference>
<dbReference type="InterPro" id="IPR042258">
    <property type="entry name" value="DGOK_N"/>
</dbReference>
<comment type="caution">
    <text evidence="1">The sequence shown here is derived from an EMBL/GenBank/DDBJ whole genome shotgun (WGS) entry which is preliminary data.</text>
</comment>
<keyword evidence="2" id="KW-1185">Reference proteome</keyword>
<dbReference type="Gene3D" id="3.30.420.300">
    <property type="entry name" value="2-keto-3-deoxy-galactonokinase, substrate binding domain"/>
    <property type="match status" value="1"/>
</dbReference>
<dbReference type="Gene3D" id="3.30.420.310">
    <property type="entry name" value="2-keto-3-deoxy-galactonokinase, C-terminal domain"/>
    <property type="match status" value="1"/>
</dbReference>
<gene>
    <name evidence="1" type="ORF">FPY71_02775</name>
</gene>
<dbReference type="InterPro" id="IPR007729">
    <property type="entry name" value="DGOK"/>
</dbReference>
<dbReference type="Proteomes" id="UP000324738">
    <property type="component" value="Unassembled WGS sequence"/>
</dbReference>
<proteinExistence type="predicted"/>
<name>A0A5B0E1Q2_9HYPH</name>
<dbReference type="AlphaFoldDB" id="A0A5B0E1Q2"/>
<organism evidence="1 2">
    <name type="scientific">Aureimonas fodinaquatilis</name>
    <dbReference type="NCBI Taxonomy" id="2565783"/>
    <lineage>
        <taxon>Bacteria</taxon>
        <taxon>Pseudomonadati</taxon>
        <taxon>Pseudomonadota</taxon>
        <taxon>Alphaproteobacteria</taxon>
        <taxon>Hyphomicrobiales</taxon>
        <taxon>Aurantimonadaceae</taxon>
        <taxon>Aureimonas</taxon>
    </lineage>
</organism>
<keyword evidence="1" id="KW-0418">Kinase</keyword>
<dbReference type="GO" id="GO:0034194">
    <property type="term" value="P:D-galactonate catabolic process"/>
    <property type="evidence" value="ECO:0007669"/>
    <property type="project" value="InterPro"/>
</dbReference>
<dbReference type="OrthoDB" id="256574at2"/>